<dbReference type="PROSITE" id="PS51682">
    <property type="entry name" value="SAM_OMT_I"/>
    <property type="match status" value="1"/>
</dbReference>
<dbReference type="PANTHER" id="PTHR43167">
    <property type="entry name" value="PUTATIVE (AFU_ORTHOLOGUE AFUA_6G01830)-RELATED"/>
    <property type="match status" value="1"/>
</dbReference>
<evidence type="ECO:0000256" key="1">
    <source>
        <dbReference type="ARBA" id="ARBA00022603"/>
    </source>
</evidence>
<dbReference type="GO" id="GO:0032259">
    <property type="term" value="P:methylation"/>
    <property type="evidence" value="ECO:0007669"/>
    <property type="project" value="UniProtKB-KW"/>
</dbReference>
<evidence type="ECO:0000256" key="3">
    <source>
        <dbReference type="ARBA" id="ARBA00022691"/>
    </source>
</evidence>
<dbReference type="OrthoDB" id="21414at2157"/>
<dbReference type="Proteomes" id="UP000728647">
    <property type="component" value="Unassembled WGS sequence"/>
</dbReference>
<dbReference type="SUPFAM" id="SSF53335">
    <property type="entry name" value="S-adenosyl-L-methionine-dependent methyltransferases"/>
    <property type="match status" value="1"/>
</dbReference>
<keyword evidence="3" id="KW-0949">S-adenosyl-L-methionine</keyword>
<dbReference type="GO" id="GO:0008171">
    <property type="term" value="F:O-methyltransferase activity"/>
    <property type="evidence" value="ECO:0007669"/>
    <property type="project" value="InterPro"/>
</dbReference>
<accession>A0A8J8GJA1</accession>
<dbReference type="PANTHER" id="PTHR43167:SF1">
    <property type="entry name" value="PUTATIVE (AFU_ORTHOLOGUE AFUA_6G01830)-RELATED"/>
    <property type="match status" value="1"/>
</dbReference>
<dbReference type="Pfam" id="PF01596">
    <property type="entry name" value="Methyltransf_3"/>
    <property type="match status" value="1"/>
</dbReference>
<evidence type="ECO:0000313" key="5">
    <source>
        <dbReference type="Proteomes" id="UP000728647"/>
    </source>
</evidence>
<evidence type="ECO:0000256" key="2">
    <source>
        <dbReference type="ARBA" id="ARBA00022679"/>
    </source>
</evidence>
<dbReference type="Gene3D" id="3.40.50.150">
    <property type="entry name" value="Vaccinia Virus protein VP39"/>
    <property type="match status" value="1"/>
</dbReference>
<dbReference type="InterPro" id="IPR029063">
    <property type="entry name" value="SAM-dependent_MTases_sf"/>
</dbReference>
<dbReference type="InterPro" id="IPR002935">
    <property type="entry name" value="SAM_O-MeTrfase"/>
</dbReference>
<reference evidence="4" key="1">
    <citation type="submission" date="2020-06" db="EMBL/GenBank/DDBJ databases">
        <title>Haloterrigena sp. nov., an extremely halophilic archaeon isolated from a saline sediment.</title>
        <authorList>
            <person name="Liu B.-B."/>
        </authorList>
    </citation>
    <scope>NUCLEOTIDE SEQUENCE</scope>
    <source>
        <strain evidence="4">SYSU A121-1</strain>
    </source>
</reference>
<comment type="caution">
    <text evidence="4">The sequence shown here is derived from an EMBL/GenBank/DDBJ whole genome shotgun (WGS) entry which is preliminary data.</text>
</comment>
<evidence type="ECO:0000313" key="4">
    <source>
        <dbReference type="EMBL" id="NUB91043.1"/>
    </source>
</evidence>
<name>A0A8J8GJA1_9EURY</name>
<dbReference type="RefSeq" id="WP_174701735.1">
    <property type="nucleotide sequence ID" value="NZ_JABURA010000001.1"/>
</dbReference>
<dbReference type="CDD" id="cd02440">
    <property type="entry name" value="AdoMet_MTases"/>
    <property type="match status" value="1"/>
</dbReference>
<proteinExistence type="predicted"/>
<protein>
    <submittedName>
        <fullName evidence="4">O-methyltransferase</fullName>
    </submittedName>
</protein>
<keyword evidence="1" id="KW-0489">Methyltransferase</keyword>
<gene>
    <name evidence="4" type="ORF">HT576_08415</name>
</gene>
<dbReference type="EMBL" id="JABURA010000001">
    <property type="protein sequence ID" value="NUB91043.1"/>
    <property type="molecule type" value="Genomic_DNA"/>
</dbReference>
<sequence>MVDVLSDDIGRFVRAVGPNPDETLREMGDYAREEGFPYVGPEVGATLRLLARLTDAERIFEFGSGYGYSAYWMAEALPDDGEIVLTEVDEDELEMARDYMREGGYDDRARYELGDALETIDDYEGPFDVVLIDCQKHRYRDAFEAVREKLSPGGVVVADNAITAAPMDFDQLLALVEGEDPGDVDEHTQGIADYLERVTDDPDFETIALPLGEGIAISYRLE</sequence>
<dbReference type="AlphaFoldDB" id="A0A8J8GJA1"/>
<organism evidence="4 5">
    <name type="scientific">Haloterrigena gelatinilytica</name>
    <dbReference type="NCBI Taxonomy" id="2741724"/>
    <lineage>
        <taxon>Archaea</taxon>
        <taxon>Methanobacteriati</taxon>
        <taxon>Methanobacteriota</taxon>
        <taxon>Stenosarchaea group</taxon>
        <taxon>Halobacteria</taxon>
        <taxon>Halobacteriales</taxon>
        <taxon>Natrialbaceae</taxon>
        <taxon>Haloterrigena</taxon>
    </lineage>
</organism>
<keyword evidence="2" id="KW-0808">Transferase</keyword>